<organism evidence="1">
    <name type="scientific">marine sediment metagenome</name>
    <dbReference type="NCBI Taxonomy" id="412755"/>
    <lineage>
        <taxon>unclassified sequences</taxon>
        <taxon>metagenomes</taxon>
        <taxon>ecological metagenomes</taxon>
    </lineage>
</organism>
<accession>X1HBC7</accession>
<protein>
    <submittedName>
        <fullName evidence="1">Uncharacterized protein</fullName>
    </submittedName>
</protein>
<reference evidence="1" key="1">
    <citation type="journal article" date="2014" name="Front. Microbiol.">
        <title>High frequency of phylogenetically diverse reductive dehalogenase-homologous genes in deep subseafloor sedimentary metagenomes.</title>
        <authorList>
            <person name="Kawai M."/>
            <person name="Futagami T."/>
            <person name="Toyoda A."/>
            <person name="Takaki Y."/>
            <person name="Nishi S."/>
            <person name="Hori S."/>
            <person name="Arai W."/>
            <person name="Tsubouchi T."/>
            <person name="Morono Y."/>
            <person name="Uchiyama I."/>
            <person name="Ito T."/>
            <person name="Fujiyama A."/>
            <person name="Inagaki F."/>
            <person name="Takami H."/>
        </authorList>
    </citation>
    <scope>NUCLEOTIDE SEQUENCE</scope>
    <source>
        <strain evidence="1">Expedition CK06-06</strain>
    </source>
</reference>
<comment type="caution">
    <text evidence="1">The sequence shown here is derived from an EMBL/GenBank/DDBJ whole genome shotgun (WGS) entry which is preliminary data.</text>
</comment>
<sequence length="237" mass="25532">MSASPDTEILRPNAAGDEATLAATGEANGWECVDEAITDGFDTYVSSSYSSAYKRDLYNLPASAILGGSTINSVTIYFRCTYTTALAYAKPSLKSNGTVTDGTEVNVSLYTTWTTYSQEWDTNPADEEAWEVADIDALQIGVSLKAPSGKVYCTQVWAAIDYVAAPSITADAATYVAQTTAQLNSTVDDDGGEPCDVRFGYGDETQTADNFLLYDTVTSWVEDIYTTEQHPYFEASG</sequence>
<name>X1HBC7_9ZZZZ</name>
<dbReference type="AlphaFoldDB" id="X1HBC7"/>
<evidence type="ECO:0000313" key="1">
    <source>
        <dbReference type="EMBL" id="GAH54380.1"/>
    </source>
</evidence>
<gene>
    <name evidence="1" type="ORF">S03H2_36239</name>
</gene>
<proteinExistence type="predicted"/>
<dbReference type="EMBL" id="BARU01022229">
    <property type="protein sequence ID" value="GAH54380.1"/>
    <property type="molecule type" value="Genomic_DNA"/>
</dbReference>
<feature type="non-terminal residue" evidence="1">
    <location>
        <position position="237"/>
    </location>
</feature>